<dbReference type="Proteomes" id="UP001183414">
    <property type="component" value="Unassembled WGS sequence"/>
</dbReference>
<evidence type="ECO:0000313" key="2">
    <source>
        <dbReference type="Proteomes" id="UP001183414"/>
    </source>
</evidence>
<protein>
    <recommendedName>
        <fullName evidence="3">ABM domain-containing protein</fullName>
    </recommendedName>
</protein>
<name>A0ABU2NTS2_9ACTN</name>
<proteinExistence type="predicted"/>
<keyword evidence="2" id="KW-1185">Reference proteome</keyword>
<dbReference type="RefSeq" id="WP_027765344.1">
    <property type="nucleotide sequence ID" value="NZ_JAVREQ010000013.1"/>
</dbReference>
<gene>
    <name evidence="1" type="ORF">RM572_15495</name>
</gene>
<comment type="caution">
    <text evidence="1">The sequence shown here is derived from an EMBL/GenBank/DDBJ whole genome shotgun (WGS) entry which is preliminary data.</text>
</comment>
<evidence type="ECO:0000313" key="1">
    <source>
        <dbReference type="EMBL" id="MDT0380164.1"/>
    </source>
</evidence>
<organism evidence="1 2">
    <name type="scientific">Streptomyces hazeniae</name>
    <dbReference type="NCBI Taxonomy" id="3075538"/>
    <lineage>
        <taxon>Bacteria</taxon>
        <taxon>Bacillati</taxon>
        <taxon>Actinomycetota</taxon>
        <taxon>Actinomycetes</taxon>
        <taxon>Kitasatosporales</taxon>
        <taxon>Streptomycetaceae</taxon>
        <taxon>Streptomyces</taxon>
    </lineage>
</organism>
<dbReference type="EMBL" id="JAVREQ010000013">
    <property type="protein sequence ID" value="MDT0380164.1"/>
    <property type="molecule type" value="Genomic_DNA"/>
</dbReference>
<evidence type="ECO:0008006" key="3">
    <source>
        <dbReference type="Google" id="ProtNLM"/>
    </source>
</evidence>
<reference evidence="2" key="1">
    <citation type="submission" date="2023-07" db="EMBL/GenBank/DDBJ databases">
        <title>30 novel species of actinomycetes from the DSMZ collection.</title>
        <authorList>
            <person name="Nouioui I."/>
        </authorList>
    </citation>
    <scope>NUCLEOTIDE SEQUENCE [LARGE SCALE GENOMIC DNA]</scope>
    <source>
        <strain evidence="2">DSM 42041</strain>
    </source>
</reference>
<accession>A0ABU2NTS2</accession>
<sequence>MTFIQVIEYDTKRPAEMELLYDEFLRATEGKRTLTHEFHTHDRERTDHYVDIVEFPSYEAAMRNNDLPETQEVAARMRELCTGEPRFLNLDVMDAQTYPRG</sequence>